<dbReference type="AlphaFoldDB" id="A0A2T4C7U0"/>
<organism evidence="1 2">
    <name type="scientific">Trichoderma longibrachiatum ATCC 18648</name>
    <dbReference type="NCBI Taxonomy" id="983965"/>
    <lineage>
        <taxon>Eukaryota</taxon>
        <taxon>Fungi</taxon>
        <taxon>Dikarya</taxon>
        <taxon>Ascomycota</taxon>
        <taxon>Pezizomycotina</taxon>
        <taxon>Sordariomycetes</taxon>
        <taxon>Hypocreomycetidae</taxon>
        <taxon>Hypocreales</taxon>
        <taxon>Hypocreaceae</taxon>
        <taxon>Trichoderma</taxon>
    </lineage>
</organism>
<proteinExistence type="predicted"/>
<sequence>MDQPGPFLTVSEHLHRRYPRYHARDEGTERGSRLFCPSLTPLFSSFSLIRFQFTCLEFHGNGGSMPSHARLKVLRFIAHGWTILTFFTRREWRIKGKQRGGKKEGVVEKKNVGEREVTSHGSCRFCSYYSSGFFSLFTSISPPFTEFFSSRCVSVLLGLSGVQPKMLAFAQLQYSTEIYHPSSYMVPYLWSACSSVCFGMCFV</sequence>
<protein>
    <submittedName>
        <fullName evidence="1">Uncharacterized protein</fullName>
    </submittedName>
</protein>
<name>A0A2T4C7U0_TRILO</name>
<evidence type="ECO:0000313" key="1">
    <source>
        <dbReference type="EMBL" id="PTB77631.1"/>
    </source>
</evidence>
<dbReference type="EMBL" id="KZ679130">
    <property type="protein sequence ID" value="PTB77631.1"/>
    <property type="molecule type" value="Genomic_DNA"/>
</dbReference>
<keyword evidence="2" id="KW-1185">Reference proteome</keyword>
<gene>
    <name evidence="1" type="ORF">M440DRAFT_286420</name>
</gene>
<dbReference type="Proteomes" id="UP000240760">
    <property type="component" value="Unassembled WGS sequence"/>
</dbReference>
<accession>A0A2T4C7U0</accession>
<evidence type="ECO:0000313" key="2">
    <source>
        <dbReference type="Proteomes" id="UP000240760"/>
    </source>
</evidence>
<reference evidence="1 2" key="1">
    <citation type="submission" date="2016-07" db="EMBL/GenBank/DDBJ databases">
        <title>Multiple horizontal gene transfer events from other fungi enriched the ability of initially mycotrophic Trichoderma (Ascomycota) to feed on dead plant biomass.</title>
        <authorList>
            <consortium name="DOE Joint Genome Institute"/>
            <person name="Aerts A."/>
            <person name="Atanasova L."/>
            <person name="Chenthamara K."/>
            <person name="Zhang J."/>
            <person name="Grujic M."/>
            <person name="Henrissat B."/>
            <person name="Kuo A."/>
            <person name="Salamov A."/>
            <person name="Lipzen A."/>
            <person name="Labutti K."/>
            <person name="Barry K."/>
            <person name="Miao Y."/>
            <person name="Rahimi M.J."/>
            <person name="Shen Q."/>
            <person name="Grigoriev I.V."/>
            <person name="Kubicek C.P."/>
            <person name="Druzhinina I.S."/>
        </authorList>
    </citation>
    <scope>NUCLEOTIDE SEQUENCE [LARGE SCALE GENOMIC DNA]</scope>
    <source>
        <strain evidence="1 2">ATCC 18648</strain>
    </source>
</reference>